<keyword evidence="2" id="KW-1133">Transmembrane helix</keyword>
<evidence type="ECO:0000256" key="1">
    <source>
        <dbReference type="SAM" id="MobiDB-lite"/>
    </source>
</evidence>
<evidence type="ECO:0000313" key="3">
    <source>
        <dbReference type="EMBL" id="NKX91440.1"/>
    </source>
</evidence>
<name>A0A846WFM0_9NOCA</name>
<dbReference type="EMBL" id="JAAXOM010000012">
    <property type="protein sequence ID" value="NKX91440.1"/>
    <property type="molecule type" value="Genomic_DNA"/>
</dbReference>
<proteinExistence type="predicted"/>
<keyword evidence="4" id="KW-1185">Reference proteome</keyword>
<sequence>MAGSSEGPEEEPASSTRTIAIAAVLAALLALVVAVGLVLRANQGDDDNSEVDPMGSNGLSVDGQQVSDTDSNPPWPARRVGGNCSAGGIVARWQVDDDGNWRCTAGAPDTPAPTTPALPPPPPPEPVPVELPPPPPPVEAPYEPPPPAYEPPVYDPPPEPVPAPAPEPIPVPEPAPPPPPPPPPAIQLPFPLPPILLPPAAATLG</sequence>
<keyword evidence="2" id="KW-0472">Membrane</keyword>
<feature type="region of interest" description="Disordered" evidence="1">
    <location>
        <begin position="43"/>
        <end position="205"/>
    </location>
</feature>
<organism evidence="3 4">
    <name type="scientific">Nocardia coubleae</name>
    <dbReference type="NCBI Taxonomy" id="356147"/>
    <lineage>
        <taxon>Bacteria</taxon>
        <taxon>Bacillati</taxon>
        <taxon>Actinomycetota</taxon>
        <taxon>Actinomycetes</taxon>
        <taxon>Mycobacteriales</taxon>
        <taxon>Nocardiaceae</taxon>
        <taxon>Nocardia</taxon>
    </lineage>
</organism>
<dbReference type="Proteomes" id="UP000572007">
    <property type="component" value="Unassembled WGS sequence"/>
</dbReference>
<dbReference type="AlphaFoldDB" id="A0A846WFM0"/>
<reference evidence="3 4" key="1">
    <citation type="submission" date="2020-04" db="EMBL/GenBank/DDBJ databases">
        <title>MicrobeNet Type strains.</title>
        <authorList>
            <person name="Nicholson A.C."/>
        </authorList>
    </citation>
    <scope>NUCLEOTIDE SEQUENCE [LARGE SCALE GENOMIC DNA]</scope>
    <source>
        <strain evidence="3 4">DSM 44960</strain>
    </source>
</reference>
<keyword evidence="2" id="KW-0812">Transmembrane</keyword>
<protein>
    <submittedName>
        <fullName evidence="3">Uncharacterized protein</fullName>
    </submittedName>
</protein>
<feature type="compositionally biased region" description="Polar residues" evidence="1">
    <location>
        <begin position="57"/>
        <end position="72"/>
    </location>
</feature>
<accession>A0A846WFM0</accession>
<dbReference type="PRINTS" id="PR01217">
    <property type="entry name" value="PRICHEXTENSN"/>
</dbReference>
<evidence type="ECO:0000313" key="4">
    <source>
        <dbReference type="Proteomes" id="UP000572007"/>
    </source>
</evidence>
<dbReference type="RefSeq" id="WP_067644908.1">
    <property type="nucleotide sequence ID" value="NZ_JAAXOM010000012.1"/>
</dbReference>
<feature type="transmembrane region" description="Helical" evidence="2">
    <location>
        <begin position="20"/>
        <end position="39"/>
    </location>
</feature>
<feature type="compositionally biased region" description="Pro residues" evidence="1">
    <location>
        <begin position="110"/>
        <end position="197"/>
    </location>
</feature>
<gene>
    <name evidence="3" type="ORF">HGA10_29590</name>
</gene>
<evidence type="ECO:0000256" key="2">
    <source>
        <dbReference type="SAM" id="Phobius"/>
    </source>
</evidence>
<comment type="caution">
    <text evidence="3">The sequence shown here is derived from an EMBL/GenBank/DDBJ whole genome shotgun (WGS) entry which is preliminary data.</text>
</comment>